<proteinExistence type="predicted"/>
<dbReference type="SUPFAM" id="SSF53335">
    <property type="entry name" value="S-adenosyl-L-methionine-dependent methyltransferases"/>
    <property type="match status" value="1"/>
</dbReference>
<dbReference type="Pfam" id="PF13489">
    <property type="entry name" value="Methyltransf_23"/>
    <property type="match status" value="1"/>
</dbReference>
<dbReference type="Proteomes" id="UP001305779">
    <property type="component" value="Unassembled WGS sequence"/>
</dbReference>
<comment type="caution">
    <text evidence="1">The sequence shown here is derived from an EMBL/GenBank/DDBJ whole genome shotgun (WGS) entry which is preliminary data.</text>
</comment>
<evidence type="ECO:0000313" key="1">
    <source>
        <dbReference type="EMBL" id="KAK4503106.1"/>
    </source>
</evidence>
<dbReference type="InterPro" id="IPR029063">
    <property type="entry name" value="SAM-dependent_MTases_sf"/>
</dbReference>
<accession>A0ABR0EPP3</accession>
<gene>
    <name evidence="1" type="ORF">PRZ48_006533</name>
</gene>
<protein>
    <recommendedName>
        <fullName evidence="3">S-adenosyl-L-methionine-dependent methyltransferase</fullName>
    </recommendedName>
</protein>
<dbReference type="EMBL" id="JAXOVC010000004">
    <property type="protein sequence ID" value="KAK4503106.1"/>
    <property type="molecule type" value="Genomic_DNA"/>
</dbReference>
<evidence type="ECO:0008006" key="3">
    <source>
        <dbReference type="Google" id="ProtNLM"/>
    </source>
</evidence>
<evidence type="ECO:0000313" key="2">
    <source>
        <dbReference type="Proteomes" id="UP001305779"/>
    </source>
</evidence>
<sequence length="296" mass="33314">MSSTTQEPSADRNTYPLNRDVLASARLHLQHQVWISSLGYLLHPSIPLSNPQPLHIAEIGAGTGLFALQLASHLPTATIHAYDLSLAQSPPQPWWPPNTTFSELDIFAPIPPHLQGKYDILCLRHFICVIQSGDPSTLLRQLLKLIKPGGWLQWQEWDISTNTLLKAGGEEAPKLQAYMDLTQGVTALQEQTSWVKTFHEHPLLKSEAELIAHDRHWTAKEVLMLKQEVAFLGAREWSENLRGRGMVEEAEKIEGVAREAERECWEMGRGTVVDGEMVTWVSFPFPSQNLGNMYKT</sequence>
<dbReference type="CDD" id="cd02440">
    <property type="entry name" value="AdoMet_MTases"/>
    <property type="match status" value="1"/>
</dbReference>
<reference evidence="1 2" key="1">
    <citation type="journal article" date="2023" name="G3 (Bethesda)">
        <title>A chromosome-level genome assembly of Zasmidium syzygii isolated from banana leaves.</title>
        <authorList>
            <person name="van Westerhoven A.C."/>
            <person name="Mehrabi R."/>
            <person name="Talebi R."/>
            <person name="Steentjes M.B.F."/>
            <person name="Corcolon B."/>
            <person name="Chong P.A."/>
            <person name="Kema G.H.J."/>
            <person name="Seidl M.F."/>
        </authorList>
    </citation>
    <scope>NUCLEOTIDE SEQUENCE [LARGE SCALE GENOMIC DNA]</scope>
    <source>
        <strain evidence="1 2">P124</strain>
    </source>
</reference>
<name>A0ABR0EPP3_ZASCE</name>
<keyword evidence="2" id="KW-1185">Reference proteome</keyword>
<dbReference type="Gene3D" id="3.40.50.150">
    <property type="entry name" value="Vaccinia Virus protein VP39"/>
    <property type="match status" value="1"/>
</dbReference>
<organism evidence="1 2">
    <name type="scientific">Zasmidium cellare</name>
    <name type="common">Wine cellar mold</name>
    <name type="synonym">Racodium cellare</name>
    <dbReference type="NCBI Taxonomy" id="395010"/>
    <lineage>
        <taxon>Eukaryota</taxon>
        <taxon>Fungi</taxon>
        <taxon>Dikarya</taxon>
        <taxon>Ascomycota</taxon>
        <taxon>Pezizomycotina</taxon>
        <taxon>Dothideomycetes</taxon>
        <taxon>Dothideomycetidae</taxon>
        <taxon>Mycosphaerellales</taxon>
        <taxon>Mycosphaerellaceae</taxon>
        <taxon>Zasmidium</taxon>
    </lineage>
</organism>